<dbReference type="RefSeq" id="WP_117907206.1">
    <property type="nucleotide sequence ID" value="NZ_CAXVLE010000030.1"/>
</dbReference>
<dbReference type="EMBL" id="QSGN01000024">
    <property type="protein sequence ID" value="RHB28082.1"/>
    <property type="molecule type" value="Genomic_DNA"/>
</dbReference>
<comment type="caution">
    <text evidence="4">The sequence shown here is derived from an EMBL/GenBank/DDBJ whole genome shotgun (WGS) entry which is preliminary data.</text>
</comment>
<dbReference type="InterPro" id="IPR029044">
    <property type="entry name" value="Nucleotide-diphossugar_trans"/>
</dbReference>
<reference evidence="4 5" key="1">
    <citation type="submission" date="2018-08" db="EMBL/GenBank/DDBJ databases">
        <title>A genome reference for cultivated species of the human gut microbiota.</title>
        <authorList>
            <person name="Zou Y."/>
            <person name="Xue W."/>
            <person name="Luo G."/>
        </authorList>
    </citation>
    <scope>NUCLEOTIDE SEQUENCE [LARGE SCALE GENOMIC DNA]</scope>
    <source>
        <strain evidence="4 5">AM40-34</strain>
    </source>
</reference>
<dbReference type="GO" id="GO:0016758">
    <property type="term" value="F:hexosyltransferase activity"/>
    <property type="evidence" value="ECO:0007669"/>
    <property type="project" value="UniProtKB-ARBA"/>
</dbReference>
<dbReference type="PANTHER" id="PTHR22916">
    <property type="entry name" value="GLYCOSYLTRANSFERASE"/>
    <property type="match status" value="1"/>
</dbReference>
<dbReference type="SUPFAM" id="SSF53448">
    <property type="entry name" value="Nucleotide-diphospho-sugar transferases"/>
    <property type="match status" value="1"/>
</dbReference>
<dbReference type="AlphaFoldDB" id="A0A413V3D5"/>
<name>A0A413V3D5_BACSE</name>
<dbReference type="InterPro" id="IPR001173">
    <property type="entry name" value="Glyco_trans_2-like"/>
</dbReference>
<evidence type="ECO:0000313" key="5">
    <source>
        <dbReference type="Proteomes" id="UP000283482"/>
    </source>
</evidence>
<keyword evidence="2 4" id="KW-0808">Transferase</keyword>
<dbReference type="Gene3D" id="3.90.550.10">
    <property type="entry name" value="Spore Coat Polysaccharide Biosynthesis Protein SpsA, Chain A"/>
    <property type="match status" value="1"/>
</dbReference>
<gene>
    <name evidence="4" type="ORF">DW889_10360</name>
</gene>
<proteinExistence type="predicted"/>
<dbReference type="CDD" id="cd00761">
    <property type="entry name" value="Glyco_tranf_GTA_type"/>
    <property type="match status" value="1"/>
</dbReference>
<dbReference type="Pfam" id="PF00535">
    <property type="entry name" value="Glycos_transf_2"/>
    <property type="match status" value="1"/>
</dbReference>
<evidence type="ECO:0000256" key="2">
    <source>
        <dbReference type="ARBA" id="ARBA00022679"/>
    </source>
</evidence>
<evidence type="ECO:0000313" key="4">
    <source>
        <dbReference type="EMBL" id="RHB28082.1"/>
    </source>
</evidence>
<accession>A0A413V3D5</accession>
<organism evidence="4 5">
    <name type="scientific">Bacteroides stercoris</name>
    <dbReference type="NCBI Taxonomy" id="46506"/>
    <lineage>
        <taxon>Bacteria</taxon>
        <taxon>Pseudomonadati</taxon>
        <taxon>Bacteroidota</taxon>
        <taxon>Bacteroidia</taxon>
        <taxon>Bacteroidales</taxon>
        <taxon>Bacteroidaceae</taxon>
        <taxon>Bacteroides</taxon>
    </lineage>
</organism>
<feature type="domain" description="Glycosyltransferase 2-like" evidence="3">
    <location>
        <begin position="3"/>
        <end position="125"/>
    </location>
</feature>
<evidence type="ECO:0000256" key="1">
    <source>
        <dbReference type="ARBA" id="ARBA00022676"/>
    </source>
</evidence>
<dbReference type="Proteomes" id="UP000283482">
    <property type="component" value="Unassembled WGS sequence"/>
</dbReference>
<dbReference type="PANTHER" id="PTHR22916:SF51">
    <property type="entry name" value="GLYCOSYLTRANSFERASE EPSH-RELATED"/>
    <property type="match status" value="1"/>
</dbReference>
<sequence>MVSVIVPVYKAELYLDKCIKSILGQTYDNIELLLINDGSPDRSGEICDRYAQTDERIKVFHKQNAGVSAARNTGLMNAHGKWIIFVDSDDWLEVDCIEKCLKLINEYHLDFLQFGLKRVDDNGRVLSADGKETAVLSAEEYIRTGKIGICVGGGIFKADIIQAANLRFDTDLKLGEDQLFVYRYISKCKYCNRINNLFYNYRANAESACTISNPQECIKSIKAFQKFELRRIFEPYIQRSILRYFLYPIIRSGILTVRQIYILIQTEKFEMLVPNRKIEKIFLNLYKCSKYAGIFFLRYTLS</sequence>
<evidence type="ECO:0000259" key="3">
    <source>
        <dbReference type="Pfam" id="PF00535"/>
    </source>
</evidence>
<protein>
    <submittedName>
        <fullName evidence="4">Glycosyltransferase</fullName>
    </submittedName>
</protein>
<keyword evidence="1" id="KW-0328">Glycosyltransferase</keyword>